<accession>A0ABR8VCJ6</accession>
<keyword evidence="1" id="KW-0677">Repeat</keyword>
<protein>
    <submittedName>
        <fullName evidence="5">Tetratricopeptide repeat protein</fullName>
    </submittedName>
</protein>
<evidence type="ECO:0000313" key="5">
    <source>
        <dbReference type="EMBL" id="MBD8002513.1"/>
    </source>
</evidence>
<sequence length="311" mass="34565">MGLLSSLFGGSKTDGNQTGQDEKNFEILKYDGIRARNMGQLAYAIKCFESAVALNDEPETLGLLANAYLQTGHLEDARHTLERLTVKDATNLSAWLALANVCYMQEDYATMNDVCQKALALDDKNATVYYQSARAAKGLKNDLQAVVLLTKALVQDDGFINAYLLRAEILWEMRQAKDAKEDIQKVLQLSPDSEEALLLNGKIDAALGNVEAALQGIDHVISLNPFHEEGYLLKAGIFLLQKDFDKAIDTYTEAMELMEDNARLYQERGRVYLLKGDKEKAAADLKRAIELNPESENLITGNFKNYEAKNG</sequence>
<evidence type="ECO:0000256" key="3">
    <source>
        <dbReference type="PROSITE-ProRule" id="PRU00339"/>
    </source>
</evidence>
<dbReference type="InterPro" id="IPR050498">
    <property type="entry name" value="Ycf3"/>
</dbReference>
<organism evidence="5 6">
    <name type="scientific">Phocaeicola faecium</name>
    <dbReference type="NCBI Taxonomy" id="2762213"/>
    <lineage>
        <taxon>Bacteria</taxon>
        <taxon>Pseudomonadati</taxon>
        <taxon>Bacteroidota</taxon>
        <taxon>Bacteroidia</taxon>
        <taxon>Bacteroidales</taxon>
        <taxon>Bacteroidaceae</taxon>
        <taxon>Phocaeicola</taxon>
    </lineage>
</organism>
<evidence type="ECO:0000313" key="6">
    <source>
        <dbReference type="Proteomes" id="UP000616346"/>
    </source>
</evidence>
<dbReference type="Gene3D" id="1.25.40.10">
    <property type="entry name" value="Tetratricopeptide repeat domain"/>
    <property type="match status" value="3"/>
</dbReference>
<feature type="repeat" description="TPR" evidence="3">
    <location>
        <begin position="262"/>
        <end position="295"/>
    </location>
</feature>
<name>A0ABR8VCJ6_9BACT</name>
<dbReference type="PROSITE" id="PS50293">
    <property type="entry name" value="TPR_REGION"/>
    <property type="match status" value="1"/>
</dbReference>
<gene>
    <name evidence="5" type="ORF">H9626_09865</name>
</gene>
<dbReference type="SMART" id="SM00028">
    <property type="entry name" value="TPR"/>
    <property type="match status" value="7"/>
</dbReference>
<dbReference type="InterPro" id="IPR019734">
    <property type="entry name" value="TPR_rpt"/>
</dbReference>
<dbReference type="RefSeq" id="WP_178255701.1">
    <property type="nucleotide sequence ID" value="NZ_JACSPQ010000010.1"/>
</dbReference>
<dbReference type="PANTHER" id="PTHR44858:SF1">
    <property type="entry name" value="UDP-N-ACETYLGLUCOSAMINE--PEPTIDE N-ACETYLGLUCOSAMINYLTRANSFERASE SPINDLY-RELATED"/>
    <property type="match status" value="1"/>
</dbReference>
<reference evidence="5 6" key="1">
    <citation type="submission" date="2020-08" db="EMBL/GenBank/DDBJ databases">
        <title>A Genomic Blueprint of the Chicken Gut Microbiome.</title>
        <authorList>
            <person name="Gilroy R."/>
            <person name="Ravi A."/>
            <person name="Getino M."/>
            <person name="Pursley I."/>
            <person name="Horton D.L."/>
            <person name="Alikhan N.-F."/>
            <person name="Baker D."/>
            <person name="Gharbi K."/>
            <person name="Hall N."/>
            <person name="Watson M."/>
            <person name="Adriaenssens E.M."/>
            <person name="Foster-Nyarko E."/>
            <person name="Jarju S."/>
            <person name="Secka A."/>
            <person name="Antonio M."/>
            <person name="Oren A."/>
            <person name="Chaudhuri R."/>
            <person name="La Ragione R.M."/>
            <person name="Hildebrand F."/>
            <person name="Pallen M.J."/>
        </authorList>
    </citation>
    <scope>NUCLEOTIDE SEQUENCE [LARGE SCALE GENOMIC DNA]</scope>
    <source>
        <strain evidence="5 6">Sa1YUN3</strain>
    </source>
</reference>
<dbReference type="PROSITE" id="PS50005">
    <property type="entry name" value="TPR"/>
    <property type="match status" value="3"/>
</dbReference>
<evidence type="ECO:0000256" key="2">
    <source>
        <dbReference type="ARBA" id="ARBA00022803"/>
    </source>
</evidence>
<comment type="caution">
    <text evidence="5">The sequence shown here is derived from an EMBL/GenBank/DDBJ whole genome shotgun (WGS) entry which is preliminary data.</text>
</comment>
<dbReference type="EMBL" id="JACSPQ010000010">
    <property type="protein sequence ID" value="MBD8002513.1"/>
    <property type="molecule type" value="Genomic_DNA"/>
</dbReference>
<dbReference type="InterPro" id="IPR011990">
    <property type="entry name" value="TPR-like_helical_dom_sf"/>
</dbReference>
<dbReference type="Pfam" id="PF14559">
    <property type="entry name" value="TPR_19"/>
    <property type="match status" value="1"/>
</dbReference>
<feature type="repeat" description="TPR" evidence="3">
    <location>
        <begin position="228"/>
        <end position="261"/>
    </location>
</feature>
<evidence type="ECO:0000256" key="1">
    <source>
        <dbReference type="ARBA" id="ARBA00022737"/>
    </source>
</evidence>
<keyword evidence="2 3" id="KW-0802">TPR repeat</keyword>
<dbReference type="PANTHER" id="PTHR44858">
    <property type="entry name" value="TETRATRICOPEPTIDE REPEAT PROTEIN 6"/>
    <property type="match status" value="1"/>
</dbReference>
<proteinExistence type="predicted"/>
<evidence type="ECO:0000256" key="4">
    <source>
        <dbReference type="SAM" id="MobiDB-lite"/>
    </source>
</evidence>
<feature type="repeat" description="TPR" evidence="3">
    <location>
        <begin position="160"/>
        <end position="193"/>
    </location>
</feature>
<dbReference type="Pfam" id="PF13424">
    <property type="entry name" value="TPR_12"/>
    <property type="match status" value="1"/>
</dbReference>
<dbReference type="Proteomes" id="UP000616346">
    <property type="component" value="Unassembled WGS sequence"/>
</dbReference>
<dbReference type="SUPFAM" id="SSF48452">
    <property type="entry name" value="TPR-like"/>
    <property type="match status" value="2"/>
</dbReference>
<dbReference type="Pfam" id="PF13181">
    <property type="entry name" value="TPR_8"/>
    <property type="match status" value="1"/>
</dbReference>
<keyword evidence="6" id="KW-1185">Reference proteome</keyword>
<feature type="region of interest" description="Disordered" evidence="4">
    <location>
        <begin position="1"/>
        <end position="20"/>
    </location>
</feature>